<evidence type="ECO:0000256" key="9">
    <source>
        <dbReference type="ARBA" id="ARBA00023239"/>
    </source>
</evidence>
<keyword evidence="7 12" id="KW-0315">Glutamine amidotransferase</keyword>
<gene>
    <name evidence="12 15" type="primary">hisH</name>
    <name evidence="15" type="ORF">Lrub_0218</name>
</gene>
<keyword evidence="9 12" id="KW-0456">Lyase</keyword>
<evidence type="ECO:0000256" key="5">
    <source>
        <dbReference type="ARBA" id="ARBA00022605"/>
    </source>
</evidence>
<proteinExistence type="inferred from homology"/>
<keyword evidence="15" id="KW-0808">Transferase</keyword>
<dbReference type="InterPro" id="IPR010139">
    <property type="entry name" value="Imidazole-glycPsynth_HisH"/>
</dbReference>
<evidence type="ECO:0000256" key="13">
    <source>
        <dbReference type="PIRSR" id="PIRSR000495-1"/>
    </source>
</evidence>
<feature type="active site" evidence="12 13">
    <location>
        <position position="179"/>
    </location>
</feature>
<comment type="catalytic activity">
    <reaction evidence="11 12">
        <text>L-glutamine + H2O = L-glutamate + NH4(+)</text>
        <dbReference type="Rhea" id="RHEA:15889"/>
        <dbReference type="ChEBI" id="CHEBI:15377"/>
        <dbReference type="ChEBI" id="CHEBI:28938"/>
        <dbReference type="ChEBI" id="CHEBI:29985"/>
        <dbReference type="ChEBI" id="CHEBI:58359"/>
        <dbReference type="EC" id="3.5.1.2"/>
    </reaction>
</comment>
<comment type="caution">
    <text evidence="15">The sequence shown here is derived from an EMBL/GenBank/DDBJ whole genome shotgun (WGS) entry which is preliminary data.</text>
</comment>
<dbReference type="InterPro" id="IPR029062">
    <property type="entry name" value="Class_I_gatase-like"/>
</dbReference>
<dbReference type="UniPathway" id="UPA00031">
    <property type="reaction ID" value="UER00010"/>
</dbReference>
<dbReference type="Pfam" id="PF00117">
    <property type="entry name" value="GATase"/>
    <property type="match status" value="1"/>
</dbReference>
<keyword evidence="8 12" id="KW-0368">Histidine biosynthesis</keyword>
<name>A0A0W0Y1R4_9GAMM</name>
<dbReference type="AlphaFoldDB" id="A0A0W0Y1R4"/>
<dbReference type="PATRIC" id="fig|458.5.peg.223"/>
<evidence type="ECO:0000256" key="8">
    <source>
        <dbReference type="ARBA" id="ARBA00023102"/>
    </source>
</evidence>
<evidence type="ECO:0000256" key="12">
    <source>
        <dbReference type="HAMAP-Rule" id="MF_00278"/>
    </source>
</evidence>
<dbReference type="NCBIfam" id="TIGR01855">
    <property type="entry name" value="IMP_synth_hisH"/>
    <property type="match status" value="1"/>
</dbReference>
<keyword evidence="4 12" id="KW-0963">Cytoplasm</keyword>
<evidence type="ECO:0000256" key="3">
    <source>
        <dbReference type="ARBA" id="ARBA00011152"/>
    </source>
</evidence>
<dbReference type="GO" id="GO:0000105">
    <property type="term" value="P:L-histidine biosynthetic process"/>
    <property type="evidence" value="ECO:0007669"/>
    <property type="project" value="UniProtKB-UniRule"/>
</dbReference>
<evidence type="ECO:0000256" key="6">
    <source>
        <dbReference type="ARBA" id="ARBA00022801"/>
    </source>
</evidence>
<feature type="active site" description="Nucleophile" evidence="12 13">
    <location>
        <position position="76"/>
    </location>
</feature>
<keyword evidence="6 12" id="KW-0378">Hydrolase</keyword>
<protein>
    <recommendedName>
        <fullName evidence="12">Imidazole glycerol phosphate synthase subunit HisH</fullName>
        <ecNumber evidence="12">4.3.2.10</ecNumber>
    </recommendedName>
    <alternativeName>
        <fullName evidence="12">IGP synthase glutaminase subunit</fullName>
        <ecNumber evidence="12">3.5.1.2</ecNumber>
    </alternativeName>
    <alternativeName>
        <fullName evidence="12">IGP synthase subunit HisH</fullName>
    </alternativeName>
    <alternativeName>
        <fullName evidence="12">ImGP synthase subunit HisH</fullName>
        <shortName evidence="12">IGPS subunit HisH</shortName>
    </alternativeName>
</protein>
<dbReference type="PANTHER" id="PTHR42701">
    <property type="entry name" value="IMIDAZOLE GLYCEROL PHOSPHATE SYNTHASE SUBUNIT HISH"/>
    <property type="match status" value="1"/>
</dbReference>
<sequence length="197" mass="21381">MIAVIDATGNNLTSLGNALSRLGHAYCLTHDQAVIAEASHVILPGVGAAKAGMQALADKGLIEPLRQLKQPLLGICLGMQLLFEHSEEGDIEGLGLLPGRIRRLPARDNCPVPHMGWNKLHWCRNTPLASGLTPQDYVYFVHSYALFDSECAAAYCHYSERFTAVVQKGTVSGMQFHPEKSAQAGLTLLTNFLKLES</sequence>
<dbReference type="SUPFAM" id="SSF52317">
    <property type="entry name" value="Class I glutamine amidotransferase-like"/>
    <property type="match status" value="1"/>
</dbReference>
<feature type="active site" evidence="12 13">
    <location>
        <position position="177"/>
    </location>
</feature>
<dbReference type="EMBL" id="LNYT01000003">
    <property type="protein sequence ID" value="KTD50594.1"/>
    <property type="molecule type" value="Genomic_DNA"/>
</dbReference>
<evidence type="ECO:0000259" key="14">
    <source>
        <dbReference type="Pfam" id="PF00117"/>
    </source>
</evidence>
<evidence type="ECO:0000313" key="15">
    <source>
        <dbReference type="EMBL" id="KTD50594.1"/>
    </source>
</evidence>
<feature type="domain" description="Glutamine amidotransferase" evidence="14">
    <location>
        <begin position="5"/>
        <end position="193"/>
    </location>
</feature>
<dbReference type="OrthoDB" id="9807137at2"/>
<keyword evidence="5 12" id="KW-0028">Amino-acid biosynthesis</keyword>
<evidence type="ECO:0000256" key="11">
    <source>
        <dbReference type="ARBA" id="ARBA00049534"/>
    </source>
</evidence>
<dbReference type="GO" id="GO:0005737">
    <property type="term" value="C:cytoplasm"/>
    <property type="evidence" value="ECO:0007669"/>
    <property type="project" value="UniProtKB-SubCell"/>
</dbReference>
<evidence type="ECO:0000256" key="7">
    <source>
        <dbReference type="ARBA" id="ARBA00022962"/>
    </source>
</evidence>
<dbReference type="PANTHER" id="PTHR42701:SF1">
    <property type="entry name" value="IMIDAZOLE GLYCEROL PHOSPHATE SYNTHASE SUBUNIT HISH"/>
    <property type="match status" value="1"/>
</dbReference>
<dbReference type="EC" id="4.3.2.10" evidence="12"/>
<evidence type="ECO:0000256" key="10">
    <source>
        <dbReference type="ARBA" id="ARBA00047838"/>
    </source>
</evidence>
<dbReference type="GO" id="GO:0016829">
    <property type="term" value="F:lyase activity"/>
    <property type="evidence" value="ECO:0007669"/>
    <property type="project" value="UniProtKB-KW"/>
</dbReference>
<dbReference type="RefSeq" id="WP_058530356.1">
    <property type="nucleotide sequence ID" value="NZ_CAAAIN010000003.1"/>
</dbReference>
<keyword evidence="16" id="KW-1185">Reference proteome</keyword>
<dbReference type="FunFam" id="3.40.50.880:FF:000009">
    <property type="entry name" value="Imidazole glycerol phosphate synthase subunit HisH"/>
    <property type="match status" value="1"/>
</dbReference>
<dbReference type="GO" id="GO:0000107">
    <property type="term" value="F:imidazoleglycerol-phosphate synthase activity"/>
    <property type="evidence" value="ECO:0007669"/>
    <property type="project" value="UniProtKB-UniRule"/>
</dbReference>
<dbReference type="Proteomes" id="UP000054608">
    <property type="component" value="Unassembled WGS sequence"/>
</dbReference>
<evidence type="ECO:0000256" key="4">
    <source>
        <dbReference type="ARBA" id="ARBA00022490"/>
    </source>
</evidence>
<dbReference type="InterPro" id="IPR017926">
    <property type="entry name" value="GATASE"/>
</dbReference>
<comment type="pathway">
    <text evidence="2 12">Amino-acid biosynthesis; L-histidine biosynthesis; L-histidine from 5-phospho-alpha-D-ribose 1-diphosphate: step 5/9.</text>
</comment>
<comment type="subcellular location">
    <subcellularLocation>
        <location evidence="1 12">Cytoplasm</location>
    </subcellularLocation>
</comment>
<dbReference type="PIRSF" id="PIRSF000495">
    <property type="entry name" value="Amidotransf_hisH"/>
    <property type="match status" value="1"/>
</dbReference>
<comment type="catalytic activity">
    <reaction evidence="10 12">
        <text>5-[(5-phospho-1-deoxy-D-ribulos-1-ylimino)methylamino]-1-(5-phospho-beta-D-ribosyl)imidazole-4-carboxamide + L-glutamine = D-erythro-1-(imidazol-4-yl)glycerol 3-phosphate + 5-amino-1-(5-phospho-beta-D-ribosyl)imidazole-4-carboxamide + L-glutamate + H(+)</text>
        <dbReference type="Rhea" id="RHEA:24793"/>
        <dbReference type="ChEBI" id="CHEBI:15378"/>
        <dbReference type="ChEBI" id="CHEBI:29985"/>
        <dbReference type="ChEBI" id="CHEBI:58278"/>
        <dbReference type="ChEBI" id="CHEBI:58359"/>
        <dbReference type="ChEBI" id="CHEBI:58475"/>
        <dbReference type="ChEBI" id="CHEBI:58525"/>
        <dbReference type="EC" id="4.3.2.10"/>
    </reaction>
</comment>
<accession>A0A0W0Y1R4</accession>
<comment type="function">
    <text evidence="12">IGPS catalyzes the conversion of PRFAR and glutamine to IGP, AICAR and glutamate. The HisH subunit catalyzes the hydrolysis of glutamine to glutamate and ammonia as part of the synthesis of IGP and AICAR. The resulting ammonia molecule is channeled to the active site of HisF.</text>
</comment>
<dbReference type="HAMAP" id="MF_00278">
    <property type="entry name" value="HisH"/>
    <property type="match status" value="1"/>
</dbReference>
<reference evidence="15 16" key="1">
    <citation type="submission" date="2015-11" db="EMBL/GenBank/DDBJ databases">
        <title>Genomic analysis of 38 Legionella species identifies large and diverse effector repertoires.</title>
        <authorList>
            <person name="Burstein D."/>
            <person name="Amaro F."/>
            <person name="Zusman T."/>
            <person name="Lifshitz Z."/>
            <person name="Cohen O."/>
            <person name="Gilbert J.A."/>
            <person name="Pupko T."/>
            <person name="Shuman H.A."/>
            <person name="Segal G."/>
        </authorList>
    </citation>
    <scope>NUCLEOTIDE SEQUENCE [LARGE SCALE GENOMIC DNA]</scope>
    <source>
        <strain evidence="15 16">WA-270A-C2</strain>
    </source>
</reference>
<dbReference type="PROSITE" id="PS51273">
    <property type="entry name" value="GATASE_TYPE_1"/>
    <property type="match status" value="1"/>
</dbReference>
<dbReference type="CDD" id="cd01748">
    <property type="entry name" value="GATase1_IGP_Synthase"/>
    <property type="match status" value="1"/>
</dbReference>
<comment type="subunit">
    <text evidence="3 12">Heterodimer of HisH and HisF.</text>
</comment>
<dbReference type="Gene3D" id="3.40.50.880">
    <property type="match status" value="1"/>
</dbReference>
<evidence type="ECO:0000256" key="2">
    <source>
        <dbReference type="ARBA" id="ARBA00005091"/>
    </source>
</evidence>
<keyword evidence="15" id="KW-0328">Glycosyltransferase</keyword>
<organism evidence="15 16">
    <name type="scientific">Legionella rubrilucens</name>
    <dbReference type="NCBI Taxonomy" id="458"/>
    <lineage>
        <taxon>Bacteria</taxon>
        <taxon>Pseudomonadati</taxon>
        <taxon>Pseudomonadota</taxon>
        <taxon>Gammaproteobacteria</taxon>
        <taxon>Legionellales</taxon>
        <taxon>Legionellaceae</taxon>
        <taxon>Legionella</taxon>
    </lineage>
</organism>
<evidence type="ECO:0000256" key="1">
    <source>
        <dbReference type="ARBA" id="ARBA00004496"/>
    </source>
</evidence>
<dbReference type="GO" id="GO:0004359">
    <property type="term" value="F:glutaminase activity"/>
    <property type="evidence" value="ECO:0007669"/>
    <property type="project" value="UniProtKB-EC"/>
</dbReference>
<dbReference type="STRING" id="458.Lrub_0218"/>
<dbReference type="EC" id="3.5.1.2" evidence="12"/>
<evidence type="ECO:0000313" key="16">
    <source>
        <dbReference type="Proteomes" id="UP000054608"/>
    </source>
</evidence>